<accession>A0A072TX35</accession>
<reference evidence="6 8" key="1">
    <citation type="journal article" date="2011" name="Nature">
        <title>The Medicago genome provides insight into the evolution of rhizobial symbioses.</title>
        <authorList>
            <person name="Young N.D."/>
            <person name="Debelle F."/>
            <person name="Oldroyd G.E."/>
            <person name="Geurts R."/>
            <person name="Cannon S.B."/>
            <person name="Udvardi M.K."/>
            <person name="Benedito V.A."/>
            <person name="Mayer K.F."/>
            <person name="Gouzy J."/>
            <person name="Schoof H."/>
            <person name="Van de Peer Y."/>
            <person name="Proost S."/>
            <person name="Cook D.R."/>
            <person name="Meyers B.C."/>
            <person name="Spannagl M."/>
            <person name="Cheung F."/>
            <person name="De Mita S."/>
            <person name="Krishnakumar V."/>
            <person name="Gundlach H."/>
            <person name="Zhou S."/>
            <person name="Mudge J."/>
            <person name="Bharti A.K."/>
            <person name="Murray J.D."/>
            <person name="Naoumkina M.A."/>
            <person name="Rosen B."/>
            <person name="Silverstein K.A."/>
            <person name="Tang H."/>
            <person name="Rombauts S."/>
            <person name="Zhao P.X."/>
            <person name="Zhou P."/>
            <person name="Barbe V."/>
            <person name="Bardou P."/>
            <person name="Bechner M."/>
            <person name="Bellec A."/>
            <person name="Berger A."/>
            <person name="Berges H."/>
            <person name="Bidwell S."/>
            <person name="Bisseling T."/>
            <person name="Choisne N."/>
            <person name="Couloux A."/>
            <person name="Denny R."/>
            <person name="Deshpande S."/>
            <person name="Dai X."/>
            <person name="Doyle J.J."/>
            <person name="Dudez A.M."/>
            <person name="Farmer A.D."/>
            <person name="Fouteau S."/>
            <person name="Franken C."/>
            <person name="Gibelin C."/>
            <person name="Gish J."/>
            <person name="Goldstein S."/>
            <person name="Gonzalez A.J."/>
            <person name="Green P.J."/>
            <person name="Hallab A."/>
            <person name="Hartog M."/>
            <person name="Hua A."/>
            <person name="Humphray S.J."/>
            <person name="Jeong D.H."/>
            <person name="Jing Y."/>
            <person name="Jocker A."/>
            <person name="Kenton S.M."/>
            <person name="Kim D.J."/>
            <person name="Klee K."/>
            <person name="Lai H."/>
            <person name="Lang C."/>
            <person name="Lin S."/>
            <person name="Macmil S.L."/>
            <person name="Magdelenat G."/>
            <person name="Matthews L."/>
            <person name="McCorrison J."/>
            <person name="Monaghan E.L."/>
            <person name="Mun J.H."/>
            <person name="Najar F.Z."/>
            <person name="Nicholson C."/>
            <person name="Noirot C."/>
            <person name="O'Bleness M."/>
            <person name="Paule C.R."/>
            <person name="Poulain J."/>
            <person name="Prion F."/>
            <person name="Qin B."/>
            <person name="Qu C."/>
            <person name="Retzel E.F."/>
            <person name="Riddle C."/>
            <person name="Sallet E."/>
            <person name="Samain S."/>
            <person name="Samson N."/>
            <person name="Sanders I."/>
            <person name="Saurat O."/>
            <person name="Scarpelli C."/>
            <person name="Schiex T."/>
            <person name="Segurens B."/>
            <person name="Severin A.J."/>
            <person name="Sherrier D.J."/>
            <person name="Shi R."/>
            <person name="Sims S."/>
            <person name="Singer S.R."/>
            <person name="Sinharoy S."/>
            <person name="Sterck L."/>
            <person name="Viollet A."/>
            <person name="Wang B.B."/>
            <person name="Wang K."/>
            <person name="Wang M."/>
            <person name="Wang X."/>
            <person name="Warfsmann J."/>
            <person name="Weissenbach J."/>
            <person name="White D.D."/>
            <person name="White J.D."/>
            <person name="Wiley G.B."/>
            <person name="Wincker P."/>
            <person name="Xing Y."/>
            <person name="Yang L."/>
            <person name="Yao Z."/>
            <person name="Ying F."/>
            <person name="Zhai J."/>
            <person name="Zhou L."/>
            <person name="Zuber A."/>
            <person name="Denarie J."/>
            <person name="Dixon R.A."/>
            <person name="May G.D."/>
            <person name="Schwartz D.C."/>
            <person name="Rogers J."/>
            <person name="Quetier F."/>
            <person name="Town C.D."/>
            <person name="Roe B.A."/>
        </authorList>
    </citation>
    <scope>NUCLEOTIDE SEQUENCE [LARGE SCALE GENOMIC DNA]</scope>
    <source>
        <strain evidence="6">A17</strain>
        <strain evidence="7 8">cv. Jemalong A17</strain>
    </source>
</reference>
<evidence type="ECO:0000313" key="8">
    <source>
        <dbReference type="Proteomes" id="UP000002051"/>
    </source>
</evidence>
<dbReference type="GO" id="GO:0043531">
    <property type="term" value="F:ADP binding"/>
    <property type="evidence" value="ECO:0007669"/>
    <property type="project" value="InterPro"/>
</dbReference>
<evidence type="ECO:0000256" key="1">
    <source>
        <dbReference type="ARBA" id="ARBA00022614"/>
    </source>
</evidence>
<dbReference type="PANTHER" id="PTHR11017">
    <property type="entry name" value="LEUCINE-RICH REPEAT-CONTAINING PROTEIN"/>
    <property type="match status" value="1"/>
</dbReference>
<dbReference type="InterPro" id="IPR000157">
    <property type="entry name" value="TIR_dom"/>
</dbReference>
<keyword evidence="1" id="KW-0433">Leucine-rich repeat</keyword>
<reference evidence="6 8" key="2">
    <citation type="journal article" date="2014" name="BMC Genomics">
        <title>An improved genome release (version Mt4.0) for the model legume Medicago truncatula.</title>
        <authorList>
            <person name="Tang H."/>
            <person name="Krishnakumar V."/>
            <person name="Bidwell S."/>
            <person name="Rosen B."/>
            <person name="Chan A."/>
            <person name="Zhou S."/>
            <person name="Gentzbittel L."/>
            <person name="Childs K.L."/>
            <person name="Yandell M."/>
            <person name="Gundlach H."/>
            <person name="Mayer K.F."/>
            <person name="Schwartz D.C."/>
            <person name="Town C.D."/>
        </authorList>
    </citation>
    <scope>GENOME REANNOTATION</scope>
    <source>
        <strain evidence="6">A17</strain>
        <strain evidence="7 8">cv. Jemalong A17</strain>
    </source>
</reference>
<evidence type="ECO:0000256" key="4">
    <source>
        <dbReference type="ARBA" id="ARBA00023027"/>
    </source>
</evidence>
<protein>
    <submittedName>
        <fullName evidence="6">Disease resistance protein (TIR-NBS-LRR class)</fullName>
    </submittedName>
</protein>
<dbReference type="PRINTS" id="PR00364">
    <property type="entry name" value="DISEASERSIST"/>
</dbReference>
<reference evidence="7" key="3">
    <citation type="submission" date="2015-04" db="UniProtKB">
        <authorList>
            <consortium name="EnsemblPlants"/>
        </authorList>
    </citation>
    <scope>IDENTIFICATION</scope>
    <source>
        <strain evidence="7">cv. Jemalong A17</strain>
    </source>
</reference>
<keyword evidence="3" id="KW-0611">Plant defense</keyword>
<dbReference type="PROSITE" id="PS50104">
    <property type="entry name" value="TIR"/>
    <property type="match status" value="1"/>
</dbReference>
<name>A0A072TX35_MEDTR</name>
<evidence type="ECO:0000256" key="2">
    <source>
        <dbReference type="ARBA" id="ARBA00022737"/>
    </source>
</evidence>
<dbReference type="SUPFAM" id="SSF52200">
    <property type="entry name" value="Toll/Interleukin receptor TIR domain"/>
    <property type="match status" value="1"/>
</dbReference>
<dbReference type="Pfam" id="PF23282">
    <property type="entry name" value="WHD_ROQ1"/>
    <property type="match status" value="1"/>
</dbReference>
<dbReference type="GO" id="GO:0007165">
    <property type="term" value="P:signal transduction"/>
    <property type="evidence" value="ECO:0007669"/>
    <property type="project" value="InterPro"/>
</dbReference>
<dbReference type="SUPFAM" id="SSF46785">
    <property type="entry name" value="Winged helix' DNA-binding domain"/>
    <property type="match status" value="1"/>
</dbReference>
<evidence type="ECO:0000313" key="7">
    <source>
        <dbReference type="EnsemblPlants" id="KEH18105"/>
    </source>
</evidence>
<dbReference type="Pfam" id="PF01582">
    <property type="entry name" value="TIR"/>
    <property type="match status" value="1"/>
</dbReference>
<dbReference type="GO" id="GO:0006952">
    <property type="term" value="P:defense response"/>
    <property type="evidence" value="ECO:0007669"/>
    <property type="project" value="UniProtKB-KW"/>
</dbReference>
<dbReference type="InterPro" id="IPR036390">
    <property type="entry name" value="WH_DNA-bd_sf"/>
</dbReference>
<dbReference type="HOGENOM" id="CLU_001561_1_2_1"/>
<dbReference type="EnsemblPlants" id="KEH18105">
    <property type="protein sequence ID" value="KEH18105"/>
    <property type="gene ID" value="MTR_8g011725"/>
</dbReference>
<dbReference type="PANTHER" id="PTHR11017:SF560">
    <property type="entry name" value="RESISTANCE PROTEIN (TIR-NBS-LRR CLASS), PUTATIVE-RELATED"/>
    <property type="match status" value="1"/>
</dbReference>
<dbReference type="Gene3D" id="3.40.50.300">
    <property type="entry name" value="P-loop containing nucleotide triphosphate hydrolases"/>
    <property type="match status" value="1"/>
</dbReference>
<evidence type="ECO:0000259" key="5">
    <source>
        <dbReference type="PROSITE" id="PS50104"/>
    </source>
</evidence>
<dbReference type="InterPro" id="IPR035897">
    <property type="entry name" value="Toll_tir_struct_dom_sf"/>
</dbReference>
<dbReference type="STRING" id="3880.A0A072TX35"/>
<gene>
    <name evidence="6" type="ordered locus">MTR_8g011725</name>
</gene>
<dbReference type="InterPro" id="IPR058192">
    <property type="entry name" value="WHD_ROQ1-like"/>
</dbReference>
<dbReference type="FunFam" id="3.40.50.10140:FF:000007">
    <property type="entry name" value="Disease resistance protein (TIR-NBS-LRR class)"/>
    <property type="match status" value="1"/>
</dbReference>
<dbReference type="EMBL" id="CM001224">
    <property type="protein sequence ID" value="KEH18105.1"/>
    <property type="molecule type" value="Genomic_DNA"/>
</dbReference>
<dbReference type="AlphaFoldDB" id="A0A072TX35"/>
<keyword evidence="2" id="KW-0677">Repeat</keyword>
<dbReference type="Proteomes" id="UP000002051">
    <property type="component" value="Chromosome 8"/>
</dbReference>
<keyword evidence="4" id="KW-0520">NAD</keyword>
<dbReference type="InterPro" id="IPR044974">
    <property type="entry name" value="Disease_R_plants"/>
</dbReference>
<organism evidence="6 8">
    <name type="scientific">Medicago truncatula</name>
    <name type="common">Barrel medic</name>
    <name type="synonym">Medicago tribuloides</name>
    <dbReference type="NCBI Taxonomy" id="3880"/>
    <lineage>
        <taxon>Eukaryota</taxon>
        <taxon>Viridiplantae</taxon>
        <taxon>Streptophyta</taxon>
        <taxon>Embryophyta</taxon>
        <taxon>Tracheophyta</taxon>
        <taxon>Spermatophyta</taxon>
        <taxon>Magnoliopsida</taxon>
        <taxon>eudicotyledons</taxon>
        <taxon>Gunneridae</taxon>
        <taxon>Pentapetalae</taxon>
        <taxon>rosids</taxon>
        <taxon>fabids</taxon>
        <taxon>Fabales</taxon>
        <taxon>Fabaceae</taxon>
        <taxon>Papilionoideae</taxon>
        <taxon>50 kb inversion clade</taxon>
        <taxon>NPAAA clade</taxon>
        <taxon>Hologalegina</taxon>
        <taxon>IRL clade</taxon>
        <taxon>Trifolieae</taxon>
        <taxon>Medicago</taxon>
    </lineage>
</organism>
<dbReference type="InterPro" id="IPR027417">
    <property type="entry name" value="P-loop_NTPase"/>
</dbReference>
<evidence type="ECO:0000313" key="6">
    <source>
        <dbReference type="EMBL" id="KEH18105.1"/>
    </source>
</evidence>
<dbReference type="SUPFAM" id="SSF52540">
    <property type="entry name" value="P-loop containing nucleoside triphosphate hydrolases"/>
    <property type="match status" value="1"/>
</dbReference>
<keyword evidence="8" id="KW-1185">Reference proteome</keyword>
<dbReference type="Gene3D" id="3.40.50.10140">
    <property type="entry name" value="Toll/interleukin-1 receptor homology (TIR) domain"/>
    <property type="match status" value="1"/>
</dbReference>
<dbReference type="Pfam" id="PF00931">
    <property type="entry name" value="NB-ARC"/>
    <property type="match status" value="1"/>
</dbReference>
<proteinExistence type="predicted"/>
<dbReference type="SMART" id="SM00255">
    <property type="entry name" value="TIR"/>
    <property type="match status" value="1"/>
</dbReference>
<evidence type="ECO:0000256" key="3">
    <source>
        <dbReference type="ARBA" id="ARBA00022821"/>
    </source>
</evidence>
<sequence>MDSSSSSSNPRWIHDVFISFRGEDTRKTFVSHLYAALTNAGINTYTDSQLHKGVELGPELSQGIEWSHISIVVFSKRYTESCWCLNELKKIMECYRTHGHVVVPVFYDVDPSVVRYQKGDFGKALLSTAKKIYFHSGEERLEYVLSRWTSALTEAANLAGWDVNNCRNEGELMQQIVADVLEKLDSAFLPITGLEKLNCGGRFGKTNAANYAHFEYYLVIEFIVTQPSKVCMMGIWGMGGLGKTTTAKAVYNQIHRKFEDKSFIENIREVYEKYSTGIIHLQQQLLSDILNSKEIIHSIASGTSTIERRLQGKRALVVLDDVTTIKHVLIVTTRDVRILKLLEVDRVFTMKEMNERESLELFSWHAFRRPIPIKDFSELSRNVVLYERTKEEWESILSKLERIPNDQVQEKLRISYDGLKDGMEKDIFLDICCFFIGKDRAYVTEILNGCGLHAVIGIAILIERSLVKMEKNNKIGMHDLIRDMGREIVCESSTKEPGKLSRLWFHQDAHDILTKNSGTETVEGLILRFERTSRVCFSADSFKEMKNLRLLQLDNVDLTGDYGYLSKELRWVHWQKSAFRYIPDDLYLGNLVVIDLKHSNIKQVWNETKVEF</sequence>
<dbReference type="SUPFAM" id="SSF52058">
    <property type="entry name" value="L domain-like"/>
    <property type="match status" value="1"/>
</dbReference>
<dbReference type="InterPro" id="IPR002182">
    <property type="entry name" value="NB-ARC"/>
</dbReference>
<feature type="domain" description="TIR" evidence="5">
    <location>
        <begin position="12"/>
        <end position="184"/>
    </location>
</feature>